<dbReference type="PANTHER" id="PTHR23117">
    <property type="entry name" value="GUANYLATE KINASE-RELATED"/>
    <property type="match status" value="1"/>
</dbReference>
<dbReference type="InterPro" id="IPR008144">
    <property type="entry name" value="Guanylate_kin-like_dom"/>
</dbReference>
<evidence type="ECO:0000256" key="7">
    <source>
        <dbReference type="ARBA" id="ARBA00022840"/>
    </source>
</evidence>
<dbReference type="Gene3D" id="3.30.63.10">
    <property type="entry name" value="Guanylate Kinase phosphate binding domain"/>
    <property type="match status" value="1"/>
</dbReference>
<dbReference type="InterPro" id="IPR017665">
    <property type="entry name" value="Guanylate_kinase"/>
</dbReference>
<evidence type="ECO:0000256" key="3">
    <source>
        <dbReference type="ARBA" id="ARBA00016296"/>
    </source>
</evidence>
<dbReference type="InterPro" id="IPR027417">
    <property type="entry name" value="P-loop_NTPase"/>
</dbReference>
<organism evidence="11 12">
    <name type="scientific">Alkalispirillum mobile</name>
    <dbReference type="NCBI Taxonomy" id="85925"/>
    <lineage>
        <taxon>Bacteria</taxon>
        <taxon>Pseudomonadati</taxon>
        <taxon>Pseudomonadota</taxon>
        <taxon>Gammaproteobacteria</taxon>
        <taxon>Chromatiales</taxon>
        <taxon>Ectothiorhodospiraceae</taxon>
        <taxon>Alkalispirillum</taxon>
    </lineage>
</organism>
<dbReference type="EC" id="2.7.4.8" evidence="2 9"/>
<dbReference type="SUPFAM" id="SSF52540">
    <property type="entry name" value="P-loop containing nucleoside triphosphate hydrolases"/>
    <property type="match status" value="1"/>
</dbReference>
<evidence type="ECO:0000256" key="1">
    <source>
        <dbReference type="ARBA" id="ARBA00005790"/>
    </source>
</evidence>
<dbReference type="PROSITE" id="PS00856">
    <property type="entry name" value="GUANYLATE_KINASE_1"/>
    <property type="match status" value="1"/>
</dbReference>
<keyword evidence="4 9" id="KW-0808">Transferase</keyword>
<evidence type="ECO:0000256" key="6">
    <source>
        <dbReference type="ARBA" id="ARBA00022777"/>
    </source>
</evidence>
<dbReference type="EMBL" id="RCDA01000003">
    <property type="protein sequence ID" value="RLK48293.1"/>
    <property type="molecule type" value="Genomic_DNA"/>
</dbReference>
<dbReference type="AlphaFoldDB" id="A0A498BZC8"/>
<keyword evidence="5 9" id="KW-0547">Nucleotide-binding</keyword>
<dbReference type="OrthoDB" id="9808150at2"/>
<comment type="catalytic activity">
    <reaction evidence="9">
        <text>GMP + ATP = GDP + ADP</text>
        <dbReference type="Rhea" id="RHEA:20780"/>
        <dbReference type="ChEBI" id="CHEBI:30616"/>
        <dbReference type="ChEBI" id="CHEBI:58115"/>
        <dbReference type="ChEBI" id="CHEBI:58189"/>
        <dbReference type="ChEBI" id="CHEBI:456216"/>
        <dbReference type="EC" id="2.7.4.8"/>
    </reaction>
</comment>
<keyword evidence="7 9" id="KW-0067">ATP-binding</keyword>
<dbReference type="GO" id="GO:0005829">
    <property type="term" value="C:cytosol"/>
    <property type="evidence" value="ECO:0007669"/>
    <property type="project" value="TreeGrafter"/>
</dbReference>
<dbReference type="SMART" id="SM00072">
    <property type="entry name" value="GuKc"/>
    <property type="match status" value="1"/>
</dbReference>
<evidence type="ECO:0000256" key="5">
    <source>
        <dbReference type="ARBA" id="ARBA00022741"/>
    </source>
</evidence>
<feature type="domain" description="Guanylate kinase-like" evidence="10">
    <location>
        <begin position="3"/>
        <end position="181"/>
    </location>
</feature>
<dbReference type="Gene3D" id="3.40.50.300">
    <property type="entry name" value="P-loop containing nucleotide triphosphate hydrolases"/>
    <property type="match status" value="1"/>
</dbReference>
<evidence type="ECO:0000256" key="9">
    <source>
        <dbReference type="HAMAP-Rule" id="MF_00328"/>
    </source>
</evidence>
<comment type="subcellular location">
    <subcellularLocation>
        <location evidence="9">Cytoplasm</location>
    </subcellularLocation>
</comment>
<dbReference type="Proteomes" id="UP000275461">
    <property type="component" value="Unassembled WGS sequence"/>
</dbReference>
<dbReference type="FunFam" id="3.30.63.10:FF:000002">
    <property type="entry name" value="Guanylate kinase 1"/>
    <property type="match status" value="1"/>
</dbReference>
<comment type="caution">
    <text evidence="11">The sequence shown here is derived from an EMBL/GenBank/DDBJ whole genome shotgun (WGS) entry which is preliminary data.</text>
</comment>
<evidence type="ECO:0000256" key="8">
    <source>
        <dbReference type="ARBA" id="ARBA00030128"/>
    </source>
</evidence>
<proteinExistence type="inferred from homology"/>
<dbReference type="GO" id="GO:0004385">
    <property type="term" value="F:GMP kinase activity"/>
    <property type="evidence" value="ECO:0007669"/>
    <property type="project" value="UniProtKB-UniRule"/>
</dbReference>
<sequence length="203" mass="22529">MPGTLYVVSAPSGAGKTSLVNALVEQDPAVSLSVSHTTRAPRPGEQDGVNYHFVEKAQFQGQVAQGDFLEHAEVFGNYYGTSRSAVQALLDQGQDVILEIDWQGARQVRALMPGCVSVFILPPSREELRRRLTQRGQDDEAVIDGRMAEAVSEMSHYDEYDYLLVNDDFDRTLADLQAIFTAQRFRLARQQPLLQGTLDNLLS</sequence>
<evidence type="ECO:0000256" key="4">
    <source>
        <dbReference type="ARBA" id="ARBA00022679"/>
    </source>
</evidence>
<accession>A0A498BZC8</accession>
<dbReference type="CDD" id="cd00071">
    <property type="entry name" value="GMPK"/>
    <property type="match status" value="1"/>
</dbReference>
<dbReference type="Pfam" id="PF00625">
    <property type="entry name" value="Guanylate_kin"/>
    <property type="match status" value="1"/>
</dbReference>
<comment type="similarity">
    <text evidence="1 9">Belongs to the guanylate kinase family.</text>
</comment>
<protein>
    <recommendedName>
        <fullName evidence="3 9">Guanylate kinase</fullName>
        <ecNumber evidence="2 9">2.7.4.8</ecNumber>
    </recommendedName>
    <alternativeName>
        <fullName evidence="8 9">GMP kinase</fullName>
    </alternativeName>
</protein>
<keyword evidence="12" id="KW-1185">Reference proteome</keyword>
<evidence type="ECO:0000256" key="2">
    <source>
        <dbReference type="ARBA" id="ARBA00012961"/>
    </source>
</evidence>
<keyword evidence="6 9" id="KW-0418">Kinase</keyword>
<name>A0A498BZC8_9GAMM</name>
<dbReference type="RefSeq" id="WP_121442694.1">
    <property type="nucleotide sequence ID" value="NZ_RCDA01000003.1"/>
</dbReference>
<dbReference type="HAMAP" id="MF_00328">
    <property type="entry name" value="Guanylate_kinase"/>
    <property type="match status" value="1"/>
</dbReference>
<dbReference type="InterPro" id="IPR008145">
    <property type="entry name" value="GK/Ca_channel_bsu"/>
</dbReference>
<feature type="binding site" evidence="9">
    <location>
        <begin position="10"/>
        <end position="17"/>
    </location>
    <ligand>
        <name>ATP</name>
        <dbReference type="ChEBI" id="CHEBI:30616"/>
    </ligand>
</feature>
<dbReference type="PROSITE" id="PS50052">
    <property type="entry name" value="GUANYLATE_KINASE_2"/>
    <property type="match status" value="1"/>
</dbReference>
<evidence type="ECO:0000259" key="10">
    <source>
        <dbReference type="PROSITE" id="PS50052"/>
    </source>
</evidence>
<keyword evidence="9" id="KW-0963">Cytoplasm</keyword>
<evidence type="ECO:0000313" key="12">
    <source>
        <dbReference type="Proteomes" id="UP000275461"/>
    </source>
</evidence>
<reference evidence="11 12" key="1">
    <citation type="submission" date="2018-10" db="EMBL/GenBank/DDBJ databases">
        <title>Genomic Encyclopedia of Type Strains, Phase IV (KMG-IV): sequencing the most valuable type-strain genomes for metagenomic binning, comparative biology and taxonomic classification.</title>
        <authorList>
            <person name="Goeker M."/>
        </authorList>
    </citation>
    <scope>NUCLEOTIDE SEQUENCE [LARGE SCALE GENOMIC DNA]</scope>
    <source>
        <strain evidence="11 12">DSM 12769</strain>
    </source>
</reference>
<dbReference type="GO" id="GO:0005524">
    <property type="term" value="F:ATP binding"/>
    <property type="evidence" value="ECO:0007669"/>
    <property type="project" value="UniProtKB-UniRule"/>
</dbReference>
<dbReference type="NCBIfam" id="TIGR03263">
    <property type="entry name" value="guanyl_kin"/>
    <property type="match status" value="1"/>
</dbReference>
<dbReference type="InterPro" id="IPR020590">
    <property type="entry name" value="Guanylate_kinase_CS"/>
</dbReference>
<gene>
    <name evidence="9" type="primary">gmk</name>
    <name evidence="11" type="ORF">DFR31_2172</name>
</gene>
<comment type="function">
    <text evidence="9">Essential for recycling GMP and indirectly, cGMP.</text>
</comment>
<evidence type="ECO:0000313" key="11">
    <source>
        <dbReference type="EMBL" id="RLK48293.1"/>
    </source>
</evidence>
<dbReference type="PANTHER" id="PTHR23117:SF13">
    <property type="entry name" value="GUANYLATE KINASE"/>
    <property type="match status" value="1"/>
</dbReference>